<keyword evidence="4 10" id="KW-1003">Cell membrane</keyword>
<feature type="transmembrane region" description="Helical" evidence="9">
    <location>
        <begin position="178"/>
        <end position="200"/>
    </location>
</feature>
<comment type="caution">
    <text evidence="12">The sequence shown here is derived from an EMBL/GenBank/DDBJ whole genome shotgun (WGS) entry which is preliminary data.</text>
</comment>
<gene>
    <name evidence="12" type="primary">modB</name>
    <name evidence="12" type="ORF">GCM10011489_15620</name>
</gene>
<evidence type="ECO:0000256" key="8">
    <source>
        <dbReference type="ARBA" id="ARBA00023136"/>
    </source>
</evidence>
<dbReference type="InterPro" id="IPR006469">
    <property type="entry name" value="NifC_ABC_porter"/>
</dbReference>
<dbReference type="PANTHER" id="PTHR30183:SF3">
    <property type="entry name" value="MOLYBDENUM TRANSPORT SYSTEM PERMEASE PROTEIN MODB"/>
    <property type="match status" value="1"/>
</dbReference>
<dbReference type="Proteomes" id="UP000621454">
    <property type="component" value="Unassembled WGS sequence"/>
</dbReference>
<keyword evidence="8 9" id="KW-0472">Membrane</keyword>
<dbReference type="CDD" id="cd06261">
    <property type="entry name" value="TM_PBP2"/>
    <property type="match status" value="1"/>
</dbReference>
<evidence type="ECO:0000256" key="2">
    <source>
        <dbReference type="ARBA" id="ARBA00007069"/>
    </source>
</evidence>
<evidence type="ECO:0000256" key="6">
    <source>
        <dbReference type="ARBA" id="ARBA00022692"/>
    </source>
</evidence>
<protein>
    <recommendedName>
        <fullName evidence="10">Molybdenum transport system permease</fullName>
    </recommendedName>
</protein>
<dbReference type="EMBL" id="BMGC01000008">
    <property type="protein sequence ID" value="GGB28308.1"/>
    <property type="molecule type" value="Genomic_DNA"/>
</dbReference>
<evidence type="ECO:0000259" key="11">
    <source>
        <dbReference type="PROSITE" id="PS50928"/>
    </source>
</evidence>
<dbReference type="GO" id="GO:0005886">
    <property type="term" value="C:plasma membrane"/>
    <property type="evidence" value="ECO:0007669"/>
    <property type="project" value="UniProtKB-SubCell"/>
</dbReference>
<dbReference type="PANTHER" id="PTHR30183">
    <property type="entry name" value="MOLYBDENUM TRANSPORT SYSTEM PERMEASE PROTEIN MODB"/>
    <property type="match status" value="1"/>
</dbReference>
<organism evidence="12 13">
    <name type="scientific">Gordonia jinhuaensis</name>
    <dbReference type="NCBI Taxonomy" id="1517702"/>
    <lineage>
        <taxon>Bacteria</taxon>
        <taxon>Bacillati</taxon>
        <taxon>Actinomycetota</taxon>
        <taxon>Actinomycetes</taxon>
        <taxon>Mycobacteriales</taxon>
        <taxon>Gordoniaceae</taxon>
        <taxon>Gordonia</taxon>
    </lineage>
</organism>
<evidence type="ECO:0000313" key="12">
    <source>
        <dbReference type="EMBL" id="GGB28308.1"/>
    </source>
</evidence>
<feature type="transmembrane region" description="Helical" evidence="9">
    <location>
        <begin position="93"/>
        <end position="114"/>
    </location>
</feature>
<feature type="transmembrane region" description="Helical" evidence="9">
    <location>
        <begin position="238"/>
        <end position="256"/>
    </location>
</feature>
<dbReference type="InterPro" id="IPR000515">
    <property type="entry name" value="MetI-like"/>
</dbReference>
<dbReference type="NCBIfam" id="TIGR02141">
    <property type="entry name" value="modB_ABC"/>
    <property type="match status" value="1"/>
</dbReference>
<dbReference type="InterPro" id="IPR011867">
    <property type="entry name" value="ModB_ABC"/>
</dbReference>
<feature type="domain" description="ABC transmembrane type-1" evidence="11">
    <location>
        <begin position="54"/>
        <end position="256"/>
    </location>
</feature>
<feature type="transmembrane region" description="Helical" evidence="9">
    <location>
        <begin position="12"/>
        <end position="31"/>
    </location>
</feature>
<dbReference type="Gene3D" id="1.10.3720.10">
    <property type="entry name" value="MetI-like"/>
    <property type="match status" value="1"/>
</dbReference>
<dbReference type="GO" id="GO:0015098">
    <property type="term" value="F:molybdate ion transmembrane transporter activity"/>
    <property type="evidence" value="ECO:0007669"/>
    <property type="project" value="UniProtKB-UniRule"/>
</dbReference>
<keyword evidence="3 9" id="KW-0813">Transport</keyword>
<dbReference type="NCBIfam" id="TIGR01581">
    <property type="entry name" value="Mo_ABC_porter"/>
    <property type="match status" value="1"/>
</dbReference>
<feature type="transmembrane region" description="Helical" evidence="9">
    <location>
        <begin position="134"/>
        <end position="157"/>
    </location>
</feature>
<dbReference type="InterPro" id="IPR035906">
    <property type="entry name" value="MetI-like_sf"/>
</dbReference>
<comment type="subcellular location">
    <subcellularLocation>
        <location evidence="1 9">Cell membrane</location>
        <topology evidence="1 9">Multi-pass membrane protein</topology>
    </subcellularLocation>
</comment>
<evidence type="ECO:0000256" key="1">
    <source>
        <dbReference type="ARBA" id="ARBA00004651"/>
    </source>
</evidence>
<comment type="similarity">
    <text evidence="2 10">Belongs to the binding-protein-dependent transport system permease family. CysTW subfamily.</text>
</comment>
<evidence type="ECO:0000313" key="13">
    <source>
        <dbReference type="Proteomes" id="UP000621454"/>
    </source>
</evidence>
<sequence length="269" mass="28473">MLMRSGVRDLPLWAYLPAVVGMALVVLPPLAMVEKTPWHDFTSLVGSESSRQALELSLKTAALSTLLCLLLGVPMAMVFAAHDGVVMRIARSLVLLPLVLPPVVGGLALLYTFGRFGLIGKHLSAWGIEIGFTTAAVVLAQTFVALPFLVISVEGALRTTGTRYQQVAATLGASPTRVLWRITVPLLIPSLLAGAVLSFARALGEFGATITFAGNRPGITQTAPLAIYVQQIDDPNQALPLSMVLVAISLVVVVAVHGRARRRRGVAAI</sequence>
<evidence type="ECO:0000256" key="9">
    <source>
        <dbReference type="RuleBase" id="RU363032"/>
    </source>
</evidence>
<name>A0A916WSE7_9ACTN</name>
<keyword evidence="13" id="KW-1185">Reference proteome</keyword>
<evidence type="ECO:0000256" key="10">
    <source>
        <dbReference type="RuleBase" id="RU365097"/>
    </source>
</evidence>
<reference evidence="12" key="1">
    <citation type="journal article" date="2014" name="Int. J. Syst. Evol. Microbiol.">
        <title>Complete genome sequence of Corynebacterium casei LMG S-19264T (=DSM 44701T), isolated from a smear-ripened cheese.</title>
        <authorList>
            <consortium name="US DOE Joint Genome Institute (JGI-PGF)"/>
            <person name="Walter F."/>
            <person name="Albersmeier A."/>
            <person name="Kalinowski J."/>
            <person name="Ruckert C."/>
        </authorList>
    </citation>
    <scope>NUCLEOTIDE SEQUENCE</scope>
    <source>
        <strain evidence="12">CGMCC 1.12827</strain>
    </source>
</reference>
<dbReference type="Pfam" id="PF00528">
    <property type="entry name" value="BPD_transp_1"/>
    <property type="match status" value="1"/>
</dbReference>
<evidence type="ECO:0000256" key="3">
    <source>
        <dbReference type="ARBA" id="ARBA00022448"/>
    </source>
</evidence>
<comment type="function">
    <text evidence="10">Part of the binding-protein-dependent transport system for molybdenum; probably responsible for the translocation of the substrate across the membrane.</text>
</comment>
<dbReference type="PROSITE" id="PS50928">
    <property type="entry name" value="ABC_TM1"/>
    <property type="match status" value="1"/>
</dbReference>
<accession>A0A916WSE7</accession>
<keyword evidence="6 9" id="KW-0812">Transmembrane</keyword>
<evidence type="ECO:0000256" key="7">
    <source>
        <dbReference type="ARBA" id="ARBA00022989"/>
    </source>
</evidence>
<keyword evidence="5 10" id="KW-0500">Molybdenum</keyword>
<feature type="transmembrane region" description="Helical" evidence="9">
    <location>
        <begin position="61"/>
        <end position="81"/>
    </location>
</feature>
<dbReference type="SUPFAM" id="SSF161098">
    <property type="entry name" value="MetI-like"/>
    <property type="match status" value="1"/>
</dbReference>
<evidence type="ECO:0000256" key="4">
    <source>
        <dbReference type="ARBA" id="ARBA00022475"/>
    </source>
</evidence>
<reference evidence="12" key="2">
    <citation type="submission" date="2020-09" db="EMBL/GenBank/DDBJ databases">
        <authorList>
            <person name="Sun Q."/>
            <person name="Zhou Y."/>
        </authorList>
    </citation>
    <scope>NUCLEOTIDE SEQUENCE</scope>
    <source>
        <strain evidence="12">CGMCC 1.12827</strain>
    </source>
</reference>
<evidence type="ECO:0000256" key="5">
    <source>
        <dbReference type="ARBA" id="ARBA00022505"/>
    </source>
</evidence>
<keyword evidence="7 9" id="KW-1133">Transmembrane helix</keyword>
<dbReference type="AlphaFoldDB" id="A0A916WSE7"/>
<proteinExistence type="inferred from homology"/>